<dbReference type="Proteomes" id="UP000217790">
    <property type="component" value="Unassembled WGS sequence"/>
</dbReference>
<organism evidence="1 2">
    <name type="scientific">Armillaria gallica</name>
    <name type="common">Bulbous honey fungus</name>
    <name type="synonym">Armillaria bulbosa</name>
    <dbReference type="NCBI Taxonomy" id="47427"/>
    <lineage>
        <taxon>Eukaryota</taxon>
        <taxon>Fungi</taxon>
        <taxon>Dikarya</taxon>
        <taxon>Basidiomycota</taxon>
        <taxon>Agaricomycotina</taxon>
        <taxon>Agaricomycetes</taxon>
        <taxon>Agaricomycetidae</taxon>
        <taxon>Agaricales</taxon>
        <taxon>Marasmiineae</taxon>
        <taxon>Physalacriaceae</taxon>
        <taxon>Armillaria</taxon>
    </lineage>
</organism>
<sequence length="98" mass="10826">MNSGRGGRFLIDKEEIRPLSHVLIPAYSEWWRTWAGDNNRGEKKISPIFPATNVDCYSSLPAGSMLVQGQREESSEDAIIPVLVTVDNRHGSGVVICV</sequence>
<protein>
    <submittedName>
        <fullName evidence="1">Uncharacterized protein</fullName>
    </submittedName>
</protein>
<dbReference type="AlphaFoldDB" id="A0A2H3D332"/>
<proteinExistence type="predicted"/>
<dbReference type="EMBL" id="KZ293668">
    <property type="protein sequence ID" value="PBK89691.1"/>
    <property type="molecule type" value="Genomic_DNA"/>
</dbReference>
<reference evidence="2" key="1">
    <citation type="journal article" date="2017" name="Nat. Ecol. Evol.">
        <title>Genome expansion and lineage-specific genetic innovations in the forest pathogenic fungi Armillaria.</title>
        <authorList>
            <person name="Sipos G."/>
            <person name="Prasanna A.N."/>
            <person name="Walter M.C."/>
            <person name="O'Connor E."/>
            <person name="Balint B."/>
            <person name="Krizsan K."/>
            <person name="Kiss B."/>
            <person name="Hess J."/>
            <person name="Varga T."/>
            <person name="Slot J."/>
            <person name="Riley R."/>
            <person name="Boka B."/>
            <person name="Rigling D."/>
            <person name="Barry K."/>
            <person name="Lee J."/>
            <person name="Mihaltcheva S."/>
            <person name="LaButti K."/>
            <person name="Lipzen A."/>
            <person name="Waldron R."/>
            <person name="Moloney N.M."/>
            <person name="Sperisen C."/>
            <person name="Kredics L."/>
            <person name="Vagvoelgyi C."/>
            <person name="Patrignani A."/>
            <person name="Fitzpatrick D."/>
            <person name="Nagy I."/>
            <person name="Doyle S."/>
            <person name="Anderson J.B."/>
            <person name="Grigoriev I.V."/>
            <person name="Gueldener U."/>
            <person name="Muensterkoetter M."/>
            <person name="Nagy L.G."/>
        </authorList>
    </citation>
    <scope>NUCLEOTIDE SEQUENCE [LARGE SCALE GENOMIC DNA]</scope>
    <source>
        <strain evidence="2">Ar21-2</strain>
    </source>
</reference>
<name>A0A2H3D332_ARMGA</name>
<gene>
    <name evidence="1" type="ORF">ARMGADRAFT_1083653</name>
</gene>
<dbReference type="InParanoid" id="A0A2H3D332"/>
<keyword evidence="2" id="KW-1185">Reference proteome</keyword>
<evidence type="ECO:0000313" key="1">
    <source>
        <dbReference type="EMBL" id="PBK89691.1"/>
    </source>
</evidence>
<evidence type="ECO:0000313" key="2">
    <source>
        <dbReference type="Proteomes" id="UP000217790"/>
    </source>
</evidence>
<accession>A0A2H3D332</accession>